<keyword evidence="2" id="KW-1003">Cell membrane</keyword>
<dbReference type="PANTHER" id="PTHR30572">
    <property type="entry name" value="MEMBRANE COMPONENT OF TRANSPORTER-RELATED"/>
    <property type="match status" value="1"/>
</dbReference>
<feature type="transmembrane region" description="Helical" evidence="7">
    <location>
        <begin position="327"/>
        <end position="353"/>
    </location>
</feature>
<dbReference type="RefSeq" id="WP_120762840.1">
    <property type="nucleotide sequence ID" value="NZ_CP032630.1"/>
</dbReference>
<feature type="transmembrane region" description="Helical" evidence="7">
    <location>
        <begin position="21"/>
        <end position="41"/>
    </location>
</feature>
<evidence type="ECO:0000256" key="4">
    <source>
        <dbReference type="ARBA" id="ARBA00022989"/>
    </source>
</evidence>
<comment type="subcellular location">
    <subcellularLocation>
        <location evidence="1">Cell membrane</location>
        <topology evidence="1">Multi-pass membrane protein</topology>
    </subcellularLocation>
</comment>
<dbReference type="InterPro" id="IPR050250">
    <property type="entry name" value="Macrolide_Exporter_MacB"/>
</dbReference>
<dbReference type="GO" id="GO:0005886">
    <property type="term" value="C:plasma membrane"/>
    <property type="evidence" value="ECO:0007669"/>
    <property type="project" value="UniProtKB-SubCell"/>
</dbReference>
<evidence type="ECO:0000313" key="9">
    <source>
        <dbReference type="EMBL" id="AYF98493.1"/>
    </source>
</evidence>
<comment type="similarity">
    <text evidence="6">Belongs to the ABC-4 integral membrane protein family.</text>
</comment>
<dbReference type="AlphaFoldDB" id="A0A387B820"/>
<name>A0A387B820_9MICO</name>
<accession>A0A387B820</accession>
<gene>
    <name evidence="9" type="ORF">D7I47_09640</name>
</gene>
<evidence type="ECO:0000256" key="1">
    <source>
        <dbReference type="ARBA" id="ARBA00004651"/>
    </source>
</evidence>
<evidence type="ECO:0000313" key="10">
    <source>
        <dbReference type="Proteomes" id="UP000278886"/>
    </source>
</evidence>
<evidence type="ECO:0000259" key="8">
    <source>
        <dbReference type="Pfam" id="PF02687"/>
    </source>
</evidence>
<dbReference type="Pfam" id="PF02687">
    <property type="entry name" value="FtsX"/>
    <property type="match status" value="1"/>
</dbReference>
<feature type="transmembrane region" description="Helical" evidence="7">
    <location>
        <begin position="251"/>
        <end position="272"/>
    </location>
</feature>
<dbReference type="KEGG" id="lyd:D7I47_09640"/>
<keyword evidence="5 7" id="KW-0472">Membrane</keyword>
<proteinExistence type="inferred from homology"/>
<keyword evidence="3 7" id="KW-0812">Transmembrane</keyword>
<evidence type="ECO:0000256" key="3">
    <source>
        <dbReference type="ARBA" id="ARBA00022692"/>
    </source>
</evidence>
<keyword evidence="10" id="KW-1185">Reference proteome</keyword>
<evidence type="ECO:0000256" key="6">
    <source>
        <dbReference type="ARBA" id="ARBA00038076"/>
    </source>
</evidence>
<dbReference type="GO" id="GO:0022857">
    <property type="term" value="F:transmembrane transporter activity"/>
    <property type="evidence" value="ECO:0007669"/>
    <property type="project" value="TreeGrafter"/>
</dbReference>
<dbReference type="PANTHER" id="PTHR30572:SF4">
    <property type="entry name" value="ABC TRANSPORTER PERMEASE YTRF"/>
    <property type="match status" value="1"/>
</dbReference>
<dbReference type="EMBL" id="CP032630">
    <property type="protein sequence ID" value="AYF98493.1"/>
    <property type="molecule type" value="Genomic_DNA"/>
</dbReference>
<dbReference type="InterPro" id="IPR003838">
    <property type="entry name" value="ABC3_permease_C"/>
</dbReference>
<evidence type="ECO:0000256" key="7">
    <source>
        <dbReference type="SAM" id="Phobius"/>
    </source>
</evidence>
<sequence>MTGIRRLLALGREALASTISSPISAVVTLVVVAAMCAIVLLTTGRTVGAEQAVIDSIDSAGTRAIVVRAQGGAGLTSDVLTRLATIDGIESAVAFGQAYDVTNSSIPDGNRVAARKVYGGDLETLGMTIASPVPSAWASGDALSRLGMRGGIGSVTTSLGEDYAVAGELRVPSWLVFLAPVVLIPDTEPEQPVTVLVVIAERPDLVAPVASAVQAVLAVDDPSQVTVTTSEELAQLRALVQGQLGSFGRGLVILVFAVSGILVAAILTGLVIQRRKDFGRRRALGATRALVVGILLVQSLLLASMGALVGVAVALVVLLAGDDPLPGAAFTAAVAFLAVMVSVVAAVVPALIAARRDPLKELRVP</sequence>
<feature type="transmembrane region" description="Helical" evidence="7">
    <location>
        <begin position="293"/>
        <end position="321"/>
    </location>
</feature>
<keyword evidence="4 7" id="KW-1133">Transmembrane helix</keyword>
<protein>
    <submittedName>
        <fullName evidence="9">FtsX-like permease family protein</fullName>
    </submittedName>
</protein>
<reference evidence="10" key="1">
    <citation type="submission" date="2018-09" db="EMBL/GenBank/DDBJ databases">
        <title>Genome sequencing of strain 2DFWR-13.</title>
        <authorList>
            <person name="Heo J."/>
            <person name="Kim S.-J."/>
            <person name="Kwon S.-W."/>
        </authorList>
    </citation>
    <scope>NUCLEOTIDE SEQUENCE [LARGE SCALE GENOMIC DNA]</scope>
    <source>
        <strain evidence="10">2DFWR-13</strain>
    </source>
</reference>
<dbReference type="Proteomes" id="UP000278886">
    <property type="component" value="Chromosome"/>
</dbReference>
<feature type="domain" description="ABC3 transporter permease C-terminal" evidence="8">
    <location>
        <begin position="251"/>
        <end position="356"/>
    </location>
</feature>
<organism evidence="9 10">
    <name type="scientific">Protaetiibacter intestinalis</name>
    <dbReference type="NCBI Taxonomy" id="2419774"/>
    <lineage>
        <taxon>Bacteria</taxon>
        <taxon>Bacillati</taxon>
        <taxon>Actinomycetota</taxon>
        <taxon>Actinomycetes</taxon>
        <taxon>Micrococcales</taxon>
        <taxon>Microbacteriaceae</taxon>
        <taxon>Protaetiibacter</taxon>
    </lineage>
</organism>
<evidence type="ECO:0000256" key="2">
    <source>
        <dbReference type="ARBA" id="ARBA00022475"/>
    </source>
</evidence>
<evidence type="ECO:0000256" key="5">
    <source>
        <dbReference type="ARBA" id="ARBA00023136"/>
    </source>
</evidence>